<dbReference type="EMBL" id="JBIGHY010000008">
    <property type="protein sequence ID" value="MFG6416315.1"/>
    <property type="molecule type" value="Genomic_DNA"/>
</dbReference>
<dbReference type="Pfam" id="PF07589">
    <property type="entry name" value="PEP-CTERM"/>
    <property type="match status" value="1"/>
</dbReference>
<dbReference type="InterPro" id="IPR013424">
    <property type="entry name" value="Ice-binding_C"/>
</dbReference>
<feature type="chain" id="PRO_5046716484" evidence="1">
    <location>
        <begin position="21"/>
        <end position="171"/>
    </location>
</feature>
<evidence type="ECO:0000256" key="1">
    <source>
        <dbReference type="SAM" id="SignalP"/>
    </source>
</evidence>
<evidence type="ECO:0000259" key="2">
    <source>
        <dbReference type="Pfam" id="PF07589"/>
    </source>
</evidence>
<dbReference type="Proteomes" id="UP001606300">
    <property type="component" value="Unassembled WGS sequence"/>
</dbReference>
<feature type="signal peptide" evidence="1">
    <location>
        <begin position="1"/>
        <end position="20"/>
    </location>
</feature>
<accession>A0ABW7EVS7</accession>
<evidence type="ECO:0000313" key="3">
    <source>
        <dbReference type="EMBL" id="MFG6416315.1"/>
    </source>
</evidence>
<gene>
    <name evidence="3" type="ORF">ACG02S_20680</name>
</gene>
<dbReference type="NCBIfam" id="TIGR02595">
    <property type="entry name" value="PEP_CTERM"/>
    <property type="match status" value="1"/>
</dbReference>
<keyword evidence="1" id="KW-0732">Signal</keyword>
<reference evidence="3 4" key="1">
    <citation type="submission" date="2024-09" db="EMBL/GenBank/DDBJ databases">
        <title>Novel species of the genus Pelomonas and Roseateles isolated from streams.</title>
        <authorList>
            <person name="Lu H."/>
        </authorList>
    </citation>
    <scope>NUCLEOTIDE SEQUENCE [LARGE SCALE GENOMIC DNA]</scope>
    <source>
        <strain evidence="3 4">DC23W</strain>
    </source>
</reference>
<organism evidence="3 4">
    <name type="scientific">Pelomonas dachongensis</name>
    <dbReference type="NCBI Taxonomy" id="3299029"/>
    <lineage>
        <taxon>Bacteria</taxon>
        <taxon>Pseudomonadati</taxon>
        <taxon>Pseudomonadota</taxon>
        <taxon>Betaproteobacteria</taxon>
        <taxon>Burkholderiales</taxon>
        <taxon>Sphaerotilaceae</taxon>
        <taxon>Roseateles</taxon>
    </lineage>
</organism>
<dbReference type="RefSeq" id="WP_394472374.1">
    <property type="nucleotide sequence ID" value="NZ_JBIGHY010000008.1"/>
</dbReference>
<proteinExistence type="predicted"/>
<sequence>MIRKTLLAAALAGLALQAQAAPVVVDFSTTGFVGGSLAGQTLTGQFSYDDTGLDTSTAWLALSSFSFTLAGQTYAFSSLELGGATAAFFDGQLVGVDTSTASAWSYDFTFSSDFGSGFPYAFYTSSDSTVTDDFGFADVSFQPTATVPEPATYALVLAALGGGLFARRRKA</sequence>
<keyword evidence="4" id="KW-1185">Reference proteome</keyword>
<comment type="caution">
    <text evidence="3">The sequence shown here is derived from an EMBL/GenBank/DDBJ whole genome shotgun (WGS) entry which is preliminary data.</text>
</comment>
<feature type="domain" description="Ice-binding protein C-terminal" evidence="2">
    <location>
        <begin position="146"/>
        <end position="170"/>
    </location>
</feature>
<name>A0ABW7EVS7_9BURK</name>
<evidence type="ECO:0000313" key="4">
    <source>
        <dbReference type="Proteomes" id="UP001606300"/>
    </source>
</evidence>
<protein>
    <submittedName>
        <fullName evidence="3">PEP-CTERM sorting domain-containing protein</fullName>
    </submittedName>
</protein>